<dbReference type="SUPFAM" id="SSF52172">
    <property type="entry name" value="CheY-like"/>
    <property type="match status" value="2"/>
</dbReference>
<dbReference type="EMBL" id="SSOP01000036">
    <property type="protein sequence ID" value="KAB5593497.1"/>
    <property type="molecule type" value="Genomic_DNA"/>
</dbReference>
<dbReference type="SMART" id="SM00448">
    <property type="entry name" value="REC"/>
    <property type="match status" value="2"/>
</dbReference>
<organism evidence="8 9">
    <name type="scientific">Ceratobasidium theobromae</name>
    <dbReference type="NCBI Taxonomy" id="1582974"/>
    <lineage>
        <taxon>Eukaryota</taxon>
        <taxon>Fungi</taxon>
        <taxon>Dikarya</taxon>
        <taxon>Basidiomycota</taxon>
        <taxon>Agaricomycotina</taxon>
        <taxon>Agaricomycetes</taxon>
        <taxon>Cantharellales</taxon>
        <taxon>Ceratobasidiaceae</taxon>
        <taxon>Ceratobasidium</taxon>
    </lineage>
</organism>
<protein>
    <submittedName>
        <fullName evidence="8">Uncharacterized protein</fullName>
    </submittedName>
</protein>
<dbReference type="SMART" id="SM00387">
    <property type="entry name" value="HATPase_c"/>
    <property type="match status" value="2"/>
</dbReference>
<comment type="caution">
    <text evidence="8">The sequence shown here is derived from an EMBL/GenBank/DDBJ whole genome shotgun (WGS) entry which is preliminary data.</text>
</comment>
<evidence type="ECO:0000313" key="9">
    <source>
        <dbReference type="Proteomes" id="UP000383932"/>
    </source>
</evidence>
<accession>A0A5N5QQJ8</accession>
<dbReference type="SUPFAM" id="SSF55874">
    <property type="entry name" value="ATPase domain of HSP90 chaperone/DNA topoisomerase II/histidine kinase"/>
    <property type="match status" value="2"/>
</dbReference>
<dbReference type="InterPro" id="IPR011006">
    <property type="entry name" value="CheY-like_superfamily"/>
</dbReference>
<evidence type="ECO:0000256" key="2">
    <source>
        <dbReference type="PROSITE-ProRule" id="PRU00169"/>
    </source>
</evidence>
<dbReference type="CDD" id="cd00082">
    <property type="entry name" value="HisKA"/>
    <property type="match status" value="1"/>
</dbReference>
<dbReference type="InterPro" id="IPR001789">
    <property type="entry name" value="Sig_transdc_resp-reg_receiver"/>
</dbReference>
<keyword evidence="1 2" id="KW-0597">Phosphoprotein</keyword>
<dbReference type="PANTHER" id="PTHR43547:SF2">
    <property type="entry name" value="HYBRID SIGNAL TRANSDUCTION HISTIDINE KINASE C"/>
    <property type="match status" value="1"/>
</dbReference>
<dbReference type="CDD" id="cd00130">
    <property type="entry name" value="PAS"/>
    <property type="match status" value="1"/>
</dbReference>
<evidence type="ECO:0000256" key="4">
    <source>
        <dbReference type="SAM" id="MobiDB-lite"/>
    </source>
</evidence>
<dbReference type="PRINTS" id="PR00344">
    <property type="entry name" value="BCTRLSENSOR"/>
</dbReference>
<keyword evidence="3" id="KW-0175">Coiled coil</keyword>
<dbReference type="GO" id="GO:0000155">
    <property type="term" value="F:phosphorelay sensor kinase activity"/>
    <property type="evidence" value="ECO:0007669"/>
    <property type="project" value="InterPro"/>
</dbReference>
<dbReference type="SUPFAM" id="SSF47384">
    <property type="entry name" value="Homodimeric domain of signal transducing histidine kinase"/>
    <property type="match status" value="1"/>
</dbReference>
<gene>
    <name evidence="8" type="ORF">CTheo_3045</name>
</gene>
<dbReference type="InterPro" id="IPR035965">
    <property type="entry name" value="PAS-like_dom_sf"/>
</dbReference>
<dbReference type="InterPro" id="IPR036097">
    <property type="entry name" value="HisK_dim/P_sf"/>
</dbReference>
<dbReference type="InterPro" id="IPR003661">
    <property type="entry name" value="HisK_dim/P_dom"/>
</dbReference>
<dbReference type="PROSITE" id="PS50110">
    <property type="entry name" value="RESPONSE_REGULATORY"/>
    <property type="match status" value="2"/>
</dbReference>
<keyword evidence="9" id="KW-1185">Reference proteome</keyword>
<name>A0A5N5QQJ8_9AGAM</name>
<evidence type="ECO:0000313" key="8">
    <source>
        <dbReference type="EMBL" id="KAB5593497.1"/>
    </source>
</evidence>
<dbReference type="Gene3D" id="3.30.565.10">
    <property type="entry name" value="Histidine kinase-like ATPase, C-terminal domain"/>
    <property type="match status" value="2"/>
</dbReference>
<dbReference type="Proteomes" id="UP000383932">
    <property type="component" value="Unassembled WGS sequence"/>
</dbReference>
<dbReference type="Gene3D" id="1.10.287.130">
    <property type="match status" value="2"/>
</dbReference>
<dbReference type="Pfam" id="PF00072">
    <property type="entry name" value="Response_reg"/>
    <property type="match status" value="2"/>
</dbReference>
<feature type="domain" description="PAS" evidence="7">
    <location>
        <begin position="1090"/>
        <end position="1127"/>
    </location>
</feature>
<feature type="domain" description="Response regulatory" evidence="6">
    <location>
        <begin position="1611"/>
        <end position="1742"/>
    </location>
</feature>
<dbReference type="Pfam" id="PF00512">
    <property type="entry name" value="HisKA"/>
    <property type="match status" value="1"/>
</dbReference>
<dbReference type="InterPro" id="IPR000014">
    <property type="entry name" value="PAS"/>
</dbReference>
<dbReference type="Gene3D" id="3.30.450.20">
    <property type="entry name" value="PAS domain"/>
    <property type="match status" value="2"/>
</dbReference>
<evidence type="ECO:0000259" key="6">
    <source>
        <dbReference type="PROSITE" id="PS50110"/>
    </source>
</evidence>
<evidence type="ECO:0000256" key="1">
    <source>
        <dbReference type="ARBA" id="ARBA00022553"/>
    </source>
</evidence>
<feature type="region of interest" description="Disordered" evidence="4">
    <location>
        <begin position="137"/>
        <end position="199"/>
    </location>
</feature>
<dbReference type="OrthoDB" id="60033at2759"/>
<dbReference type="CDD" id="cd17546">
    <property type="entry name" value="REC_hyHK_CKI1_RcsC-like"/>
    <property type="match status" value="1"/>
</dbReference>
<feature type="compositionally biased region" description="Low complexity" evidence="4">
    <location>
        <begin position="503"/>
        <end position="521"/>
    </location>
</feature>
<dbReference type="InterPro" id="IPR005467">
    <property type="entry name" value="His_kinase_dom"/>
</dbReference>
<dbReference type="PROSITE" id="PS50109">
    <property type="entry name" value="HIS_KIN"/>
    <property type="match status" value="2"/>
</dbReference>
<evidence type="ECO:0000259" key="5">
    <source>
        <dbReference type="PROSITE" id="PS50109"/>
    </source>
</evidence>
<feature type="coiled-coil region" evidence="3">
    <location>
        <begin position="1204"/>
        <end position="1238"/>
    </location>
</feature>
<evidence type="ECO:0000256" key="3">
    <source>
        <dbReference type="SAM" id="Coils"/>
    </source>
</evidence>
<dbReference type="InterPro" id="IPR004358">
    <property type="entry name" value="Sig_transdc_His_kin-like_C"/>
</dbReference>
<dbReference type="Gene3D" id="3.40.50.2300">
    <property type="match status" value="2"/>
</dbReference>
<feature type="domain" description="Histidine kinase" evidence="5">
    <location>
        <begin position="1263"/>
        <end position="1560"/>
    </location>
</feature>
<dbReference type="InterPro" id="IPR036890">
    <property type="entry name" value="HATPase_C_sf"/>
</dbReference>
<dbReference type="SUPFAM" id="SSF55785">
    <property type="entry name" value="PYP-like sensor domain (PAS domain)"/>
    <property type="match status" value="1"/>
</dbReference>
<feature type="domain" description="Response regulatory" evidence="6">
    <location>
        <begin position="944"/>
        <end position="1074"/>
    </location>
</feature>
<proteinExistence type="predicted"/>
<feature type="region of interest" description="Disordered" evidence="4">
    <location>
        <begin position="502"/>
        <end position="521"/>
    </location>
</feature>
<feature type="domain" description="Histidine kinase" evidence="5">
    <location>
        <begin position="647"/>
        <end position="883"/>
    </location>
</feature>
<dbReference type="InterPro" id="IPR003594">
    <property type="entry name" value="HATPase_dom"/>
</dbReference>
<dbReference type="FunFam" id="3.40.50.2300:FF:000307">
    <property type="entry name" value="Receptor-like histidine kinase BpdS"/>
    <property type="match status" value="1"/>
</dbReference>
<evidence type="ECO:0000259" key="7">
    <source>
        <dbReference type="PROSITE" id="PS50112"/>
    </source>
</evidence>
<dbReference type="SMART" id="SM00388">
    <property type="entry name" value="HisKA"/>
    <property type="match status" value="2"/>
</dbReference>
<feature type="compositionally biased region" description="Polar residues" evidence="4">
    <location>
        <begin position="183"/>
        <end position="196"/>
    </location>
</feature>
<dbReference type="PANTHER" id="PTHR43547">
    <property type="entry name" value="TWO-COMPONENT HISTIDINE KINASE"/>
    <property type="match status" value="1"/>
</dbReference>
<dbReference type="SMART" id="SM00091">
    <property type="entry name" value="PAS"/>
    <property type="match status" value="1"/>
</dbReference>
<sequence>MVAPLELLGQVPLVAFLDAYPEPAFVLSSNPLPHSSLDFIYGNSALHELLMGRDDGGSLDGPTFFSSLGSDDDVFWLSNPANGSHTIDVRPTWLPRDHAAVDLEVTPTRIDLSKPAPDNGLAKRSYAFIASPRRTPMNLLRSEGQGVAQRRRDARVPSFPPHPASVEQHPRSKQSKNKEDGVSDSSSWPSQNTPVATTPIPPSRLIDIFPWETTALGPRESWPTLLKLMVKYMMEKPISCNTMGVAGVSVYFERDNDTMLSFCSLVIIYNDAYAKLIGSKHPGVFGKPGRVAWGELWEVLTPALDLIQKGKATFKTDDQMFFNSLTDLHLPEELYHSWHWTPMWQEDGSVNGIWNTTWETTQKVIAERRLSGMSELFSTLADARTQQQFGEKTLEVLSKNPLDLPFIALYWCEVEGTSVSAQQTGHKGPFAVTYPRHHPSLINIKLTLAGSVGIPDGHPIARPTIKYALDPITHQVAPVAVDSIAENGVSLAYFESISWDSAPESPGKSPNNSSPVSSPKIPDLGDEMAKAILSGSIQIADPLPRHLSRGLNSRGFKDIPRAAAILPICANASQGGSNDIRRNLPSAILLFGVNTRRAYDADYASWLESVGAGLSNQLTVVLQREADIKMMEERERMDKAKTMLTSAGDEELRTPLTLIQAPLEQLLAPNASNDTQYKIQLAMRNCKRLKKLIDSIMDMSKLEAGRLIGNFRPVHLARVTADLAALFRSMAEKKGINYQILCDMVDEPLVYVDTDLWEKIMCNLLSNAFKYTSKGTVAVRVVHEPTVSHVSISDTGRSISISTLRGLADADQGVGIPNECINQVFDRFFRAHNSMAEGTGVGLSLTRELVSLHGGQLTVQSQTAKESQGDSGSVFTVSIPHGSGHLPAALVHNVGRPNAHGAPYKELEYWMDFEQATTTSGTNVVGDEGENAASLTLFFEKDDTLLVVDDNADMRSYLRKIFVPYLTVLDAQDGAEALQIAKSQRLNLVLWYAVYIEGYISLIKKCSDVMMPNMDGPELLKRLREERRTKFLPVIFVTASDDGGLFGGKVEGVVDYISKPFRVRDLIARVHLQLQLGKRRLKLEEEFEVRSHELQVLTDLSPVGIFRTDAEGKLTYLNPAWHQITGFPLNGDRDAWFDYVQPRSKEDALRIWRGCFENHKSMAVRMQWKNDVWTHCAIAPLMSAEGVLLGSFGAITDINEQYLLEEARIALAEEREHIAALRAEDAEAQRQLEVERRRAQGVYFGTSFGYDSQVAYIELLVDVTSHELRQPVSAIIQNAVRIAFLVGSSSPTQQQQEVVRTNMKGLRDLFHDCRRRNLSYVPTDRMLNELDDDLQALDSITQCGLAQARIANDVLSLSRIQLNVLSIIPTEFDIGQETSQILLVFRNELISKEIDFKLDLGRTAGVPGLHIVSTDRSRYAQIITNLMSNAIRFTDTSTGLREIRVSLKLSPSPPSDESCAPPPFPRGRSFHDRSPESETGETPVYIYVSVQDSGPGLQKEDLALLFQRFQQGSNAHHVFGGSGLGLFVCRQLCTLMGGRIEVVSEPGEGAIFRFFIRAVNPGHAPPLPVPFKLERSASIQSKESGISRASVRSVSRPLPEPPNFCHKRPLHVLITEDNKINQTVLARQMKRAGFTMSLASNGLEALEAIEKSQSKNESDSSSKRFDVVLMDLEMPVLDGFETTREIRKRESDGSLRLRSFIIALTGNARLEQVQAARDAGVDDVIIKPYQLDALISKMRAGPHD</sequence>
<feature type="region of interest" description="Disordered" evidence="4">
    <location>
        <begin position="1448"/>
        <end position="1479"/>
    </location>
</feature>
<feature type="modified residue" description="4-aspartylphosphate" evidence="2">
    <location>
        <position position="1671"/>
    </location>
</feature>
<feature type="modified residue" description="4-aspartylphosphate" evidence="2">
    <location>
        <position position="1008"/>
    </location>
</feature>
<reference evidence="8 9" key="1">
    <citation type="journal article" date="2019" name="Fungal Biol. Biotechnol.">
        <title>Draft genome sequence of fastidious pathogen Ceratobasidium theobromae, which causes vascular-streak dieback in Theobroma cacao.</title>
        <authorList>
            <person name="Ali S.S."/>
            <person name="Asman A."/>
            <person name="Shao J."/>
            <person name="Firmansyah A.P."/>
            <person name="Susilo A.W."/>
            <person name="Rosmana A."/>
            <person name="McMahon P."/>
            <person name="Junaid M."/>
            <person name="Guest D."/>
            <person name="Kheng T.Y."/>
            <person name="Meinhardt L.W."/>
            <person name="Bailey B.A."/>
        </authorList>
    </citation>
    <scope>NUCLEOTIDE SEQUENCE [LARGE SCALE GENOMIC DNA]</scope>
    <source>
        <strain evidence="8 9">CT2</strain>
    </source>
</reference>
<dbReference type="PROSITE" id="PS50112">
    <property type="entry name" value="PAS"/>
    <property type="match status" value="1"/>
</dbReference>
<dbReference type="Pfam" id="PF13188">
    <property type="entry name" value="PAS_8"/>
    <property type="match status" value="1"/>
</dbReference>
<dbReference type="Pfam" id="PF02518">
    <property type="entry name" value="HATPase_c"/>
    <property type="match status" value="2"/>
</dbReference>
<dbReference type="NCBIfam" id="TIGR00229">
    <property type="entry name" value="sensory_box"/>
    <property type="match status" value="1"/>
</dbReference>